<organism evidence="6 7">
    <name type="scientific">Chelatococcus sambhunathii</name>
    <dbReference type="NCBI Taxonomy" id="363953"/>
    <lineage>
        <taxon>Bacteria</taxon>
        <taxon>Pseudomonadati</taxon>
        <taxon>Pseudomonadota</taxon>
        <taxon>Alphaproteobacteria</taxon>
        <taxon>Hyphomicrobiales</taxon>
        <taxon>Chelatococcaceae</taxon>
        <taxon>Chelatococcus</taxon>
    </lineage>
</organism>
<keyword evidence="2" id="KW-0521">NADP</keyword>
<dbReference type="InterPro" id="IPR050765">
    <property type="entry name" value="Riboflavin_Biosynth_HTPR"/>
</dbReference>
<gene>
    <name evidence="6" type="ORF">Ga0061061_101382</name>
</gene>
<keyword evidence="7" id="KW-1185">Reference proteome</keyword>
<dbReference type="SUPFAM" id="SSF53597">
    <property type="entry name" value="Dihydrofolate reductase-like"/>
    <property type="match status" value="1"/>
</dbReference>
<feature type="domain" description="Bacterial bifunctional deaminase-reductase C-terminal" evidence="5">
    <location>
        <begin position="42"/>
        <end position="209"/>
    </location>
</feature>
<evidence type="ECO:0000313" key="7">
    <source>
        <dbReference type="Proteomes" id="UP000182178"/>
    </source>
</evidence>
<evidence type="ECO:0000256" key="4">
    <source>
        <dbReference type="SAM" id="MobiDB-lite"/>
    </source>
</evidence>
<name>A0ABM9U248_9HYPH</name>
<dbReference type="Proteomes" id="UP000182178">
    <property type="component" value="Unassembled WGS sequence"/>
</dbReference>
<evidence type="ECO:0000256" key="1">
    <source>
        <dbReference type="ARBA" id="ARBA00005104"/>
    </source>
</evidence>
<sequence>MQQQEGPVTTPDEMDGRSTPVDCLTHRALARIADVPQGSTLVVAQLGQSLDGRIATPTGDSRYINRAAALDHLHHLRAAVDAVVVGVGTVIADDPQLTVRRVAGSNPARVVLDPRGRLPPDARCMTGPNARRLVVSGASVPRPAGVEEVVLPLAGGRLDPHAIIAALAARGMRRLLIEGGARTISAFLDAGCIDRLHLLVAPIIIGSGRAGLELAPIGPLSEALRPATDIYPLADGDILFDCDMRRRNGEASLVAETDARGLRPHG</sequence>
<dbReference type="PANTHER" id="PTHR38011:SF7">
    <property type="entry name" value="2,5-DIAMINO-6-RIBOSYLAMINO-4(3H)-PYRIMIDINONE 5'-PHOSPHATE REDUCTASE"/>
    <property type="match status" value="1"/>
</dbReference>
<feature type="region of interest" description="Disordered" evidence="4">
    <location>
        <begin position="1"/>
        <end position="20"/>
    </location>
</feature>
<dbReference type="InterPro" id="IPR002734">
    <property type="entry name" value="RibDG_C"/>
</dbReference>
<evidence type="ECO:0000256" key="2">
    <source>
        <dbReference type="ARBA" id="ARBA00022857"/>
    </source>
</evidence>
<proteinExistence type="predicted"/>
<keyword evidence="3" id="KW-0560">Oxidoreductase</keyword>
<evidence type="ECO:0000259" key="5">
    <source>
        <dbReference type="Pfam" id="PF01872"/>
    </source>
</evidence>
<dbReference type="EMBL" id="CYHC01000001">
    <property type="protein sequence ID" value="CUA84412.1"/>
    <property type="molecule type" value="Genomic_DNA"/>
</dbReference>
<comment type="pathway">
    <text evidence="1">Cofactor biosynthesis; riboflavin biosynthesis.</text>
</comment>
<dbReference type="InterPro" id="IPR024072">
    <property type="entry name" value="DHFR-like_dom_sf"/>
</dbReference>
<accession>A0ABM9U248</accession>
<protein>
    <submittedName>
        <fullName evidence="6">Pyrimidine reductase, riboflavin biosynthesis</fullName>
    </submittedName>
</protein>
<dbReference type="Pfam" id="PF01872">
    <property type="entry name" value="RibD_C"/>
    <property type="match status" value="1"/>
</dbReference>
<reference evidence="6 7" key="1">
    <citation type="submission" date="2015-08" db="EMBL/GenBank/DDBJ databases">
        <authorList>
            <person name="Varghese N."/>
        </authorList>
    </citation>
    <scope>NUCLEOTIDE SEQUENCE [LARGE SCALE GENOMIC DNA]</scope>
    <source>
        <strain evidence="6 7">DSM 18167</strain>
    </source>
</reference>
<dbReference type="PANTHER" id="PTHR38011">
    <property type="entry name" value="DIHYDROFOLATE REDUCTASE FAMILY PROTEIN (AFU_ORTHOLOGUE AFUA_8G06820)"/>
    <property type="match status" value="1"/>
</dbReference>
<evidence type="ECO:0000313" key="6">
    <source>
        <dbReference type="EMBL" id="CUA84412.1"/>
    </source>
</evidence>
<comment type="caution">
    <text evidence="6">The sequence shown here is derived from an EMBL/GenBank/DDBJ whole genome shotgun (WGS) entry which is preliminary data.</text>
</comment>
<dbReference type="Gene3D" id="3.40.430.10">
    <property type="entry name" value="Dihydrofolate Reductase, subunit A"/>
    <property type="match status" value="1"/>
</dbReference>
<evidence type="ECO:0000256" key="3">
    <source>
        <dbReference type="ARBA" id="ARBA00023002"/>
    </source>
</evidence>